<organism evidence="6 7">
    <name type="scientific">Tectimicrobiota bacterium</name>
    <dbReference type="NCBI Taxonomy" id="2528274"/>
    <lineage>
        <taxon>Bacteria</taxon>
        <taxon>Pseudomonadati</taxon>
        <taxon>Nitrospinota/Tectimicrobiota group</taxon>
        <taxon>Candidatus Tectimicrobiota</taxon>
    </lineage>
</organism>
<dbReference type="InterPro" id="IPR050319">
    <property type="entry name" value="ABC_transp_ATP-bind"/>
</dbReference>
<proteinExistence type="inferred from homology"/>
<evidence type="ECO:0000256" key="3">
    <source>
        <dbReference type="ARBA" id="ARBA00022741"/>
    </source>
</evidence>
<gene>
    <name evidence="6" type="ORF">FJZ47_05025</name>
</gene>
<dbReference type="Gene3D" id="3.40.50.300">
    <property type="entry name" value="P-loop containing nucleotide triphosphate hydrolases"/>
    <property type="match status" value="1"/>
</dbReference>
<dbReference type="Pfam" id="PF08352">
    <property type="entry name" value="oligo_HPY"/>
    <property type="match status" value="1"/>
</dbReference>
<dbReference type="AlphaFoldDB" id="A0A938B2U4"/>
<evidence type="ECO:0000256" key="1">
    <source>
        <dbReference type="ARBA" id="ARBA00005417"/>
    </source>
</evidence>
<dbReference type="Pfam" id="PF00005">
    <property type="entry name" value="ABC_tran"/>
    <property type="match status" value="1"/>
</dbReference>
<keyword evidence="4 6" id="KW-0067">ATP-binding</keyword>
<feature type="domain" description="ABC transporter" evidence="5">
    <location>
        <begin position="6"/>
        <end position="256"/>
    </location>
</feature>
<dbReference type="EMBL" id="VGLS01000101">
    <property type="protein sequence ID" value="MBM3223153.1"/>
    <property type="molecule type" value="Genomic_DNA"/>
</dbReference>
<dbReference type="GO" id="GO:0015833">
    <property type="term" value="P:peptide transport"/>
    <property type="evidence" value="ECO:0007669"/>
    <property type="project" value="InterPro"/>
</dbReference>
<accession>A0A938B2U4</accession>
<evidence type="ECO:0000313" key="7">
    <source>
        <dbReference type="Proteomes" id="UP000712673"/>
    </source>
</evidence>
<evidence type="ECO:0000256" key="2">
    <source>
        <dbReference type="ARBA" id="ARBA00022448"/>
    </source>
</evidence>
<dbReference type="Proteomes" id="UP000712673">
    <property type="component" value="Unassembled WGS sequence"/>
</dbReference>
<dbReference type="InterPro" id="IPR017871">
    <property type="entry name" value="ABC_transporter-like_CS"/>
</dbReference>
<comment type="caution">
    <text evidence="6">The sequence shown here is derived from an EMBL/GenBank/DDBJ whole genome shotgun (WGS) entry which is preliminary data.</text>
</comment>
<name>A0A938B2U4_UNCTE</name>
<dbReference type="PANTHER" id="PTHR43776:SF7">
    <property type="entry name" value="D,D-DIPEPTIDE TRANSPORT ATP-BINDING PROTEIN DDPF-RELATED"/>
    <property type="match status" value="1"/>
</dbReference>
<dbReference type="InterPro" id="IPR003593">
    <property type="entry name" value="AAA+_ATPase"/>
</dbReference>
<dbReference type="PROSITE" id="PS00211">
    <property type="entry name" value="ABC_TRANSPORTER_1"/>
    <property type="match status" value="1"/>
</dbReference>
<dbReference type="GO" id="GO:0016887">
    <property type="term" value="F:ATP hydrolysis activity"/>
    <property type="evidence" value="ECO:0007669"/>
    <property type="project" value="InterPro"/>
</dbReference>
<dbReference type="CDD" id="cd03257">
    <property type="entry name" value="ABC_NikE_OppD_transporters"/>
    <property type="match status" value="1"/>
</dbReference>
<dbReference type="NCBIfam" id="TIGR01727">
    <property type="entry name" value="oligo_HPY"/>
    <property type="match status" value="1"/>
</dbReference>
<keyword evidence="2" id="KW-0813">Transport</keyword>
<reference evidence="6" key="1">
    <citation type="submission" date="2019-03" db="EMBL/GenBank/DDBJ databases">
        <title>Lake Tanganyika Metagenome-Assembled Genomes (MAGs).</title>
        <authorList>
            <person name="Tran P."/>
        </authorList>
    </citation>
    <scope>NUCLEOTIDE SEQUENCE</scope>
    <source>
        <strain evidence="6">K_DeepCast_65m_m2_066</strain>
    </source>
</reference>
<sequence>MTEALLEVRDLAKHFPVTRGLLRGKQIGAVKAVDGLSFRIQPGETFAIVGESGCGKTTLANLILSLVPPTHGDILLHGQSIARFSPAELMLYRKSVTAVFQDPYGALNPRMRIGDVITEPMAIHGYARRARQQRLQEVLRAVGLSADSARRFPHEFSGGQRQRVGIARALVLQPPLVVLDEPVSSLDVSIRSQILNLLKDLQAEFGISYLLISHDLATVEHMSDWIGVMYLGKLVEIGQAKTTCRQPRHPYTATLVAAATPPGRTPPWTLPIMGEVPHGLDIPSGCAFHPRCPYVQPICRTHTPPLTMLTAQHQVACHLYPEAMSAATWPPAPVTSA</sequence>
<dbReference type="PANTHER" id="PTHR43776">
    <property type="entry name" value="TRANSPORT ATP-BINDING PROTEIN"/>
    <property type="match status" value="1"/>
</dbReference>
<protein>
    <submittedName>
        <fullName evidence="6">ATP-binding cassette domain-containing protein</fullName>
    </submittedName>
</protein>
<keyword evidence="3" id="KW-0547">Nucleotide-binding</keyword>
<evidence type="ECO:0000259" key="5">
    <source>
        <dbReference type="PROSITE" id="PS50893"/>
    </source>
</evidence>
<dbReference type="SUPFAM" id="SSF52540">
    <property type="entry name" value="P-loop containing nucleoside triphosphate hydrolases"/>
    <property type="match status" value="1"/>
</dbReference>
<evidence type="ECO:0000313" key="6">
    <source>
        <dbReference type="EMBL" id="MBM3223153.1"/>
    </source>
</evidence>
<dbReference type="InterPro" id="IPR003439">
    <property type="entry name" value="ABC_transporter-like_ATP-bd"/>
</dbReference>
<dbReference type="FunFam" id="3.40.50.300:FF:000016">
    <property type="entry name" value="Oligopeptide ABC transporter ATP-binding component"/>
    <property type="match status" value="1"/>
</dbReference>
<comment type="similarity">
    <text evidence="1">Belongs to the ABC transporter superfamily.</text>
</comment>
<dbReference type="GO" id="GO:0005524">
    <property type="term" value="F:ATP binding"/>
    <property type="evidence" value="ECO:0007669"/>
    <property type="project" value="UniProtKB-KW"/>
</dbReference>
<dbReference type="InterPro" id="IPR027417">
    <property type="entry name" value="P-loop_NTPase"/>
</dbReference>
<dbReference type="InterPro" id="IPR013563">
    <property type="entry name" value="Oligopep_ABC_C"/>
</dbReference>
<dbReference type="GO" id="GO:0055085">
    <property type="term" value="P:transmembrane transport"/>
    <property type="evidence" value="ECO:0007669"/>
    <property type="project" value="UniProtKB-ARBA"/>
</dbReference>
<dbReference type="PROSITE" id="PS50893">
    <property type="entry name" value="ABC_TRANSPORTER_2"/>
    <property type="match status" value="1"/>
</dbReference>
<evidence type="ECO:0000256" key="4">
    <source>
        <dbReference type="ARBA" id="ARBA00022840"/>
    </source>
</evidence>
<dbReference type="SMART" id="SM00382">
    <property type="entry name" value="AAA"/>
    <property type="match status" value="1"/>
</dbReference>